<evidence type="ECO:0000256" key="1">
    <source>
        <dbReference type="SAM" id="MobiDB-lite"/>
    </source>
</evidence>
<dbReference type="EMBL" id="BLLF01000119">
    <property type="protein sequence ID" value="GFH07838.1"/>
    <property type="molecule type" value="Genomic_DNA"/>
</dbReference>
<reference evidence="2 3" key="1">
    <citation type="submission" date="2020-02" db="EMBL/GenBank/DDBJ databases">
        <title>Draft genome sequence of Haematococcus lacustris strain NIES-144.</title>
        <authorList>
            <person name="Morimoto D."/>
            <person name="Nakagawa S."/>
            <person name="Yoshida T."/>
            <person name="Sawayama S."/>
        </authorList>
    </citation>
    <scope>NUCLEOTIDE SEQUENCE [LARGE SCALE GENOMIC DNA]</scope>
    <source>
        <strain evidence="2 3">NIES-144</strain>
    </source>
</reference>
<comment type="caution">
    <text evidence="2">The sequence shown here is derived from an EMBL/GenBank/DDBJ whole genome shotgun (WGS) entry which is preliminary data.</text>
</comment>
<name>A0A699YIW7_HAELA</name>
<gene>
    <name evidence="2" type="ORF">HaLaN_02699</name>
</gene>
<accession>A0A699YIW7</accession>
<feature type="region of interest" description="Disordered" evidence="1">
    <location>
        <begin position="140"/>
        <end position="199"/>
    </location>
</feature>
<evidence type="ECO:0000313" key="2">
    <source>
        <dbReference type="EMBL" id="GFH07838.1"/>
    </source>
</evidence>
<keyword evidence="3" id="KW-1185">Reference proteome</keyword>
<evidence type="ECO:0000313" key="3">
    <source>
        <dbReference type="Proteomes" id="UP000485058"/>
    </source>
</evidence>
<proteinExistence type="predicted"/>
<organism evidence="2 3">
    <name type="scientific">Haematococcus lacustris</name>
    <name type="common">Green alga</name>
    <name type="synonym">Haematococcus pluvialis</name>
    <dbReference type="NCBI Taxonomy" id="44745"/>
    <lineage>
        <taxon>Eukaryota</taxon>
        <taxon>Viridiplantae</taxon>
        <taxon>Chlorophyta</taxon>
        <taxon>core chlorophytes</taxon>
        <taxon>Chlorophyceae</taxon>
        <taxon>CS clade</taxon>
        <taxon>Chlamydomonadales</taxon>
        <taxon>Haematococcaceae</taxon>
        <taxon>Haematococcus</taxon>
    </lineage>
</organism>
<dbReference type="Proteomes" id="UP000485058">
    <property type="component" value="Unassembled WGS sequence"/>
</dbReference>
<dbReference type="AlphaFoldDB" id="A0A699YIW7"/>
<feature type="compositionally biased region" description="Polar residues" evidence="1">
    <location>
        <begin position="181"/>
        <end position="190"/>
    </location>
</feature>
<sequence length="228" mass="22957">MAQDGAQRSASLVVDLVGSDTDTGHFMQLVLGDGKGAPSQPAVPFGVRVGNIVKRVATPRHRPANSGTSLSGTQAPHHLTTLGLVDKSETSAVSGSCAAQLAAVLVPEQQHIKPMTPRRGSLGQLVGFLARAASGGVGGLMAPGSGSNSPLATTTKPIKHPPPPTDQGHGTASEQGDGAEATTSFQSPQGVQKKGASKPVMASMSPLGMAIGTSILSNVQLQQANPPI</sequence>
<protein>
    <submittedName>
        <fullName evidence="2">Uncharacterized protein</fullName>
    </submittedName>
</protein>